<name>A0A090FZT0_MESPL</name>
<dbReference type="PANTHER" id="PTHR30298:SF0">
    <property type="entry name" value="PROTEIN YBFL-RELATED"/>
    <property type="match status" value="1"/>
</dbReference>
<protein>
    <submittedName>
        <fullName evidence="2">Transposase</fullName>
    </submittedName>
</protein>
<dbReference type="Proteomes" id="UP000046122">
    <property type="component" value="Unassembled WGS sequence"/>
</dbReference>
<evidence type="ECO:0000313" key="2">
    <source>
        <dbReference type="EMBL" id="CDX53220.1"/>
    </source>
</evidence>
<accession>A0A090FZT0</accession>
<evidence type="ECO:0000313" key="3">
    <source>
        <dbReference type="Proteomes" id="UP000046122"/>
    </source>
</evidence>
<evidence type="ECO:0000256" key="1">
    <source>
        <dbReference type="SAM" id="MobiDB-lite"/>
    </source>
</evidence>
<gene>
    <name evidence="2" type="ORF">MPL3365_170319</name>
</gene>
<dbReference type="AlphaFoldDB" id="A0A090FZT0"/>
<feature type="region of interest" description="Disordered" evidence="1">
    <location>
        <begin position="72"/>
        <end position="105"/>
    </location>
</feature>
<dbReference type="EMBL" id="CCNE01000009">
    <property type="protein sequence ID" value="CDX53220.1"/>
    <property type="molecule type" value="Genomic_DNA"/>
</dbReference>
<organism evidence="2 3">
    <name type="scientific">Mesorhizobium plurifarium</name>
    <dbReference type="NCBI Taxonomy" id="69974"/>
    <lineage>
        <taxon>Bacteria</taxon>
        <taxon>Pseudomonadati</taxon>
        <taxon>Pseudomonadota</taxon>
        <taxon>Alphaproteobacteria</taxon>
        <taxon>Hyphomicrobiales</taxon>
        <taxon>Phyllobacteriaceae</taxon>
        <taxon>Mesorhizobium</taxon>
    </lineage>
</organism>
<dbReference type="InterPro" id="IPR051698">
    <property type="entry name" value="Transposase_11-like"/>
</dbReference>
<reference evidence="2 3" key="1">
    <citation type="submission" date="2014-08" db="EMBL/GenBank/DDBJ databases">
        <authorList>
            <person name="Moulin Lionel"/>
        </authorList>
    </citation>
    <scope>NUCLEOTIDE SEQUENCE [LARGE SCALE GENOMIC DNA]</scope>
</reference>
<sequence length="105" mass="11539">MQNPTEIKDCCRHDTRYFTSSARLGAKQVASAVRGHWMIENALHWTLDVVSTTTNRGSKEAMAHTTWLVRHFRPQSGPSPAPNPSSADEKSPDGAGLLQHISGRS</sequence>
<dbReference type="PANTHER" id="PTHR30298">
    <property type="entry name" value="H REPEAT-ASSOCIATED PREDICTED TRANSPOSASE"/>
    <property type="match status" value="1"/>
</dbReference>
<proteinExistence type="predicted"/>